<gene>
    <name evidence="4" type="ORF">J416_01244</name>
</gene>
<comment type="subcellular location">
    <subcellularLocation>
        <location evidence="1">Cell membrane</location>
    </subcellularLocation>
</comment>
<keyword evidence="1" id="KW-0064">Aspartyl protease</keyword>
<keyword evidence="1 3" id="KW-0472">Membrane</keyword>
<name>N4WQA8_9BACI</name>
<protein>
    <recommendedName>
        <fullName evidence="1">Sporulation sigma-E factor-processing peptidase</fullName>
        <ecNumber evidence="1">3.4.23.-</ecNumber>
    </recommendedName>
    <alternativeName>
        <fullName evidence="1">Membrane-associated aspartic protease</fullName>
    </alternativeName>
    <alternativeName>
        <fullName evidence="1">Stage II sporulation protein GA</fullName>
    </alternativeName>
</protein>
<dbReference type="OrthoDB" id="2690199at2"/>
<comment type="subunit">
    <text evidence="1">Self-associates. Interacts with SigE. Interacts with SpoIIR.</text>
</comment>
<keyword evidence="5" id="KW-1185">Reference proteome</keyword>
<keyword evidence="3" id="KW-1133">Transmembrane helix</keyword>
<evidence type="ECO:0000313" key="4">
    <source>
        <dbReference type="EMBL" id="ENH98322.1"/>
    </source>
</evidence>
<comment type="similarity">
    <text evidence="1">Belongs to the peptidase U4 family.</text>
</comment>
<feature type="transmembrane region" description="Helical" evidence="3">
    <location>
        <begin position="65"/>
        <end position="82"/>
    </location>
</feature>
<dbReference type="Pfam" id="PF03419">
    <property type="entry name" value="Peptidase_U4"/>
    <property type="match status" value="1"/>
</dbReference>
<dbReference type="eggNOG" id="ENOG50301AF">
    <property type="taxonomic scope" value="Bacteria"/>
</dbReference>
<dbReference type="EMBL" id="APML01000004">
    <property type="protein sequence ID" value="ENH98322.1"/>
    <property type="molecule type" value="Genomic_DNA"/>
</dbReference>
<dbReference type="NCBIfam" id="TIGR02854">
    <property type="entry name" value="spore_II_GA"/>
    <property type="match status" value="1"/>
</dbReference>
<sequence length="297" mass="33974">MIVYVEVIWLLNLLIDWMILLLTQSITKQTTKQYRLFLASFIGAIVIPLAFLFPSFNMQAWPLKVIHSLVIVYVAFGFANFVTYMRALLTFYFMTFAIGGGLLACHYLFATETMIPTSPTMEPTYINGLFVLIGFPVIALFTKIRMDKHQFHQLKANYIYQITISWKGKLASVHGYLDSGNHLSDPMTQTPVMICEQSVLHTWLTPTEIKRLESSSQQLINGEINHLALEDFRIIPYQGVSGQTDLMVVFKPDYIQIQTDHTMSTNRRVLIGIQFGEITSDGRYQCLLHPKLFDQVG</sequence>
<proteinExistence type="inferred from homology"/>
<dbReference type="GO" id="GO:0030435">
    <property type="term" value="P:sporulation resulting in formation of a cellular spore"/>
    <property type="evidence" value="ECO:0007669"/>
    <property type="project" value="UniProtKB-KW"/>
</dbReference>
<evidence type="ECO:0000256" key="3">
    <source>
        <dbReference type="SAM" id="Phobius"/>
    </source>
</evidence>
<keyword evidence="3" id="KW-0812">Transmembrane</keyword>
<dbReference type="EC" id="3.4.23.-" evidence="1"/>
<organism evidence="4 5">
    <name type="scientific">Gracilibacillus halophilus YIM-C55.5</name>
    <dbReference type="NCBI Taxonomy" id="1308866"/>
    <lineage>
        <taxon>Bacteria</taxon>
        <taxon>Bacillati</taxon>
        <taxon>Bacillota</taxon>
        <taxon>Bacilli</taxon>
        <taxon>Bacillales</taxon>
        <taxon>Bacillaceae</taxon>
        <taxon>Gracilibacillus</taxon>
    </lineage>
</organism>
<dbReference type="GO" id="GO:0030436">
    <property type="term" value="P:asexual sporulation"/>
    <property type="evidence" value="ECO:0007669"/>
    <property type="project" value="InterPro"/>
</dbReference>
<dbReference type="GO" id="GO:0006508">
    <property type="term" value="P:proteolysis"/>
    <property type="evidence" value="ECO:0007669"/>
    <property type="project" value="UniProtKB-KW"/>
</dbReference>
<dbReference type="AlphaFoldDB" id="N4WQA8"/>
<feature type="transmembrane region" description="Helical" evidence="3">
    <location>
        <begin position="89"/>
        <end position="109"/>
    </location>
</feature>
<comment type="caution">
    <text evidence="4">The sequence shown here is derived from an EMBL/GenBank/DDBJ whole genome shotgun (WGS) entry which is preliminary data.</text>
</comment>
<dbReference type="Proteomes" id="UP000012283">
    <property type="component" value="Unassembled WGS sequence"/>
</dbReference>
<dbReference type="RefSeq" id="WP_003463136.1">
    <property type="nucleotide sequence ID" value="NZ_APML01000004.1"/>
</dbReference>
<dbReference type="PIRSF" id="PIRSF018571">
    <property type="entry name" value="SpoIIGA"/>
    <property type="match status" value="1"/>
</dbReference>
<accession>N4WQA8</accession>
<reference evidence="4 5" key="1">
    <citation type="submission" date="2013-03" db="EMBL/GenBank/DDBJ databases">
        <title>Draft genome sequence of Gracibacillus halophilus YIM-C55.5, a moderately halophilic and thermophilic organism from the Xiaochaidamu salt lake.</title>
        <authorList>
            <person name="Sugumar T."/>
            <person name="Polireddy D.R."/>
            <person name="Antony A."/>
            <person name="Madhava Y.R."/>
            <person name="Sivakumar N."/>
        </authorList>
    </citation>
    <scope>NUCLEOTIDE SEQUENCE [LARGE SCALE GENOMIC DNA]</scope>
    <source>
        <strain evidence="4 5">YIM-C55.5</strain>
    </source>
</reference>
<dbReference type="PATRIC" id="fig|1308866.3.peg.251"/>
<dbReference type="GO" id="GO:0005886">
    <property type="term" value="C:plasma membrane"/>
    <property type="evidence" value="ECO:0007669"/>
    <property type="project" value="UniProtKB-SubCell"/>
</dbReference>
<keyword evidence="1" id="KW-0749">Sporulation</keyword>
<keyword evidence="1" id="KW-0378">Hydrolase</keyword>
<evidence type="ECO:0000256" key="1">
    <source>
        <dbReference type="PIRNR" id="PIRNR018571"/>
    </source>
</evidence>
<comment type="function">
    <text evidence="1">Probable aspartic protease that is responsible for the proteolytic cleavage of the RNA polymerase sigma E factor (SigE/spoIIGB) to yield the active peptide in the mother cell during sporulation. Responds to a signal from the forespore that is triggered by the extracellular signal protein SpoIIR.</text>
</comment>
<keyword evidence="1" id="KW-0645">Protease</keyword>
<feature type="active site" evidence="2">
    <location>
        <position position="178"/>
    </location>
</feature>
<keyword evidence="1" id="KW-1003">Cell membrane</keyword>
<dbReference type="STRING" id="1308866.J416_01244"/>
<feature type="transmembrane region" description="Helical" evidence="3">
    <location>
        <begin position="124"/>
        <end position="142"/>
    </location>
</feature>
<feature type="transmembrane region" description="Helical" evidence="3">
    <location>
        <begin position="34"/>
        <end position="53"/>
    </location>
</feature>
<feature type="transmembrane region" description="Helical" evidence="3">
    <location>
        <begin position="6"/>
        <end position="22"/>
    </location>
</feature>
<evidence type="ECO:0000256" key="2">
    <source>
        <dbReference type="PIRSR" id="PIRSR018571-1"/>
    </source>
</evidence>
<dbReference type="GO" id="GO:0004190">
    <property type="term" value="F:aspartic-type endopeptidase activity"/>
    <property type="evidence" value="ECO:0007669"/>
    <property type="project" value="UniProtKB-KW"/>
</dbReference>
<dbReference type="InterPro" id="IPR005081">
    <property type="entry name" value="SpoIIGA"/>
</dbReference>
<evidence type="ECO:0000313" key="5">
    <source>
        <dbReference type="Proteomes" id="UP000012283"/>
    </source>
</evidence>